<proteinExistence type="inferred from homology"/>
<evidence type="ECO:0000313" key="5">
    <source>
        <dbReference type="EMBL" id="GGG54326.1"/>
    </source>
</evidence>
<evidence type="ECO:0000313" key="6">
    <source>
        <dbReference type="Proteomes" id="UP000627715"/>
    </source>
</evidence>
<dbReference type="AlphaFoldDB" id="A0A917GRH5"/>
<dbReference type="Gene3D" id="3.40.309.10">
    <property type="entry name" value="Aldehyde Dehydrogenase, Chain A, domain 2"/>
    <property type="match status" value="1"/>
</dbReference>
<keyword evidence="6" id="KW-1185">Reference proteome</keyword>
<reference evidence="5" key="2">
    <citation type="submission" date="2020-09" db="EMBL/GenBank/DDBJ databases">
        <authorList>
            <person name="Sun Q."/>
            <person name="Zhou Y."/>
        </authorList>
    </citation>
    <scope>NUCLEOTIDE SEQUENCE</scope>
    <source>
        <strain evidence="5">CGMCC 1.15425</strain>
    </source>
</reference>
<keyword evidence="2" id="KW-0521">NADP</keyword>
<dbReference type="InterPro" id="IPR016161">
    <property type="entry name" value="Ald_DH/histidinol_DH"/>
</dbReference>
<dbReference type="PANTHER" id="PTHR43217:SF1">
    <property type="entry name" value="SUCCINATE SEMIALDEHYDE DEHYDROGENASE [NAD(P)+] SAD"/>
    <property type="match status" value="1"/>
</dbReference>
<accession>A0A917GRH5</accession>
<dbReference type="SUPFAM" id="SSF53720">
    <property type="entry name" value="ALDH-like"/>
    <property type="match status" value="1"/>
</dbReference>
<dbReference type="Gene3D" id="3.40.605.10">
    <property type="entry name" value="Aldehyde Dehydrogenase, Chain A, domain 1"/>
    <property type="match status" value="1"/>
</dbReference>
<dbReference type="GO" id="GO:0004777">
    <property type="term" value="F:succinate-semialdehyde dehydrogenase (NAD+) activity"/>
    <property type="evidence" value="ECO:0007669"/>
    <property type="project" value="TreeGrafter"/>
</dbReference>
<protein>
    <submittedName>
        <fullName evidence="5">Aldehyde dehydrogenase</fullName>
    </submittedName>
</protein>
<evidence type="ECO:0000256" key="3">
    <source>
        <dbReference type="ARBA" id="ARBA00023002"/>
    </source>
</evidence>
<keyword evidence="3" id="KW-0560">Oxidoreductase</keyword>
<reference evidence="5" key="1">
    <citation type="journal article" date="2014" name="Int. J. Syst. Evol. Microbiol.">
        <title>Complete genome sequence of Corynebacterium casei LMG S-19264T (=DSM 44701T), isolated from a smear-ripened cheese.</title>
        <authorList>
            <consortium name="US DOE Joint Genome Institute (JGI-PGF)"/>
            <person name="Walter F."/>
            <person name="Albersmeier A."/>
            <person name="Kalinowski J."/>
            <person name="Ruckert C."/>
        </authorList>
    </citation>
    <scope>NUCLEOTIDE SEQUENCE</scope>
    <source>
        <strain evidence="5">CGMCC 1.15425</strain>
    </source>
</reference>
<dbReference type="FunFam" id="3.40.605.10:FF:000012">
    <property type="entry name" value="NAD-dependent succinate-semialdehyde dehydrogenase"/>
    <property type="match status" value="1"/>
</dbReference>
<dbReference type="GO" id="GO:0004030">
    <property type="term" value="F:aldehyde dehydrogenase [NAD(P)+] activity"/>
    <property type="evidence" value="ECO:0007669"/>
    <property type="project" value="InterPro"/>
</dbReference>
<evidence type="ECO:0000259" key="4">
    <source>
        <dbReference type="Pfam" id="PF00171"/>
    </source>
</evidence>
<dbReference type="InterPro" id="IPR015590">
    <property type="entry name" value="Aldehyde_DH_dom"/>
</dbReference>
<feature type="domain" description="Aldehyde dehydrogenase" evidence="4">
    <location>
        <begin position="4"/>
        <end position="448"/>
    </location>
</feature>
<evidence type="ECO:0000256" key="1">
    <source>
        <dbReference type="ARBA" id="ARBA00009986"/>
    </source>
</evidence>
<dbReference type="Pfam" id="PF00171">
    <property type="entry name" value="Aldedh"/>
    <property type="match status" value="1"/>
</dbReference>
<dbReference type="PROSITE" id="PS00070">
    <property type="entry name" value="ALDEHYDE_DEHYDR_CYS"/>
    <property type="match status" value="1"/>
</dbReference>
<name>A0A917GRH5_9GAMM</name>
<dbReference type="PANTHER" id="PTHR43217">
    <property type="entry name" value="SUCCINATE SEMIALDEHYDE DEHYDROGENASE [NAD(P)+] SAD"/>
    <property type="match status" value="1"/>
</dbReference>
<dbReference type="OrthoDB" id="9812625at2"/>
<dbReference type="RefSeq" id="WP_068812235.1">
    <property type="nucleotide sequence ID" value="NZ_BMIY01000004.1"/>
</dbReference>
<dbReference type="EMBL" id="BMIY01000004">
    <property type="protein sequence ID" value="GGG54326.1"/>
    <property type="molecule type" value="Genomic_DNA"/>
</dbReference>
<dbReference type="FunFam" id="3.40.309.10:FF:000009">
    <property type="entry name" value="Aldehyde dehydrogenase A"/>
    <property type="match status" value="1"/>
</dbReference>
<dbReference type="InterPro" id="IPR016162">
    <property type="entry name" value="Ald_DH_N"/>
</dbReference>
<organism evidence="5 6">
    <name type="scientific">Pseudohongiella nitratireducens</name>
    <dbReference type="NCBI Taxonomy" id="1768907"/>
    <lineage>
        <taxon>Bacteria</taxon>
        <taxon>Pseudomonadati</taxon>
        <taxon>Pseudomonadota</taxon>
        <taxon>Gammaproteobacteria</taxon>
        <taxon>Pseudomonadales</taxon>
        <taxon>Pseudohongiellaceae</taxon>
        <taxon>Pseudohongiella</taxon>
    </lineage>
</organism>
<dbReference type="InterPro" id="IPR044148">
    <property type="entry name" value="ALDH_GabD1-like"/>
</dbReference>
<evidence type="ECO:0000256" key="2">
    <source>
        <dbReference type="ARBA" id="ARBA00022857"/>
    </source>
</evidence>
<sequence>MTQMISMNPYTGKQNQAYQSFDLGLLDDALSRVSQAQKVWAEQSLAARAQYLQKLASLLREKKDELARLATSEMGKTLSSAAAEVEKCAWVCEYYAEQGAGMLATENVSGEGLDGKVMYQPMGVILAIMPWNFPYWQVFRFLAPALMAGNAAVLKHASNVPGCALAIESLCREAGLDEDLFRTLLVSGSDSARVIRHPLIQAVTFTGSTDAGRKVAAEAGQYLKKTVLELGGSDPYLVLDDADVGKAVESCVTSRLLNNGQSCIAAKRFIVDEKVYGAFVAGMADAMAAKSVGDPMQSDIDIGPQARDDLSESLAHQVEESIRLGAVLVTGGKREGSLFWPTVLGEVRPGMPAFDEELFGPVAAVIRARDEASAVALANQSEFGLGGAVFSRDTERAERVARQLQVGAVAINDFVKSDPRMPFGGVKASGYGRELSVFGIREFTNIKSLVTG</sequence>
<comment type="caution">
    <text evidence="5">The sequence shown here is derived from an EMBL/GenBank/DDBJ whole genome shotgun (WGS) entry which is preliminary data.</text>
</comment>
<dbReference type="InterPro" id="IPR016163">
    <property type="entry name" value="Ald_DH_C"/>
</dbReference>
<dbReference type="InterPro" id="IPR016160">
    <property type="entry name" value="Ald_DH_CS_CYS"/>
</dbReference>
<comment type="similarity">
    <text evidence="1">Belongs to the aldehyde dehydrogenase family.</text>
</comment>
<dbReference type="Proteomes" id="UP000627715">
    <property type="component" value="Unassembled WGS sequence"/>
</dbReference>
<dbReference type="InterPro" id="IPR047110">
    <property type="entry name" value="GABD/Sad-like"/>
</dbReference>
<gene>
    <name evidence="5" type="ORF">GCM10011403_09340</name>
</gene>
<dbReference type="CDD" id="cd07100">
    <property type="entry name" value="ALDH_SSADH1_GabD1"/>
    <property type="match status" value="1"/>
</dbReference>